<proteinExistence type="predicted"/>
<feature type="non-terminal residue" evidence="2">
    <location>
        <position position="1"/>
    </location>
</feature>
<organism evidence="2 3">
    <name type="scientific">Tanacetum coccineum</name>
    <dbReference type="NCBI Taxonomy" id="301880"/>
    <lineage>
        <taxon>Eukaryota</taxon>
        <taxon>Viridiplantae</taxon>
        <taxon>Streptophyta</taxon>
        <taxon>Embryophyta</taxon>
        <taxon>Tracheophyta</taxon>
        <taxon>Spermatophyta</taxon>
        <taxon>Magnoliopsida</taxon>
        <taxon>eudicotyledons</taxon>
        <taxon>Gunneridae</taxon>
        <taxon>Pentapetalae</taxon>
        <taxon>asterids</taxon>
        <taxon>campanulids</taxon>
        <taxon>Asterales</taxon>
        <taxon>Asteraceae</taxon>
        <taxon>Asteroideae</taxon>
        <taxon>Anthemideae</taxon>
        <taxon>Anthemidinae</taxon>
        <taxon>Tanacetum</taxon>
    </lineage>
</organism>
<sequence length="250" mass="28239">GKGYRVIGLWGKVRGELGEVLERWFGAETVGKGGFDFGGYGVWYSMVSRFKRYVWGRGKDDNLLLTANQKAVGPQRMCAMLITMKAISYSPRSALQTESLVFERLFLTAHCKDEVWGLDHPRDVSVLGVGWRVRVTILPLLIEVKPPCFFTETETEYLTKRIQDGRPDVVQVDMTEVQIECTMNHTGSLNKRNRMLSNTICLMNVKEQRLEDVLGPFQKHFEALVNAESLDSSEGAETSDMISQGNNDHV</sequence>
<evidence type="ECO:0000256" key="1">
    <source>
        <dbReference type="SAM" id="MobiDB-lite"/>
    </source>
</evidence>
<evidence type="ECO:0000313" key="2">
    <source>
        <dbReference type="EMBL" id="GJT80070.1"/>
    </source>
</evidence>
<keyword evidence="3" id="KW-1185">Reference proteome</keyword>
<accession>A0ABQ5GY85</accession>
<comment type="caution">
    <text evidence="2">The sequence shown here is derived from an EMBL/GenBank/DDBJ whole genome shotgun (WGS) entry which is preliminary data.</text>
</comment>
<feature type="region of interest" description="Disordered" evidence="1">
    <location>
        <begin position="230"/>
        <end position="250"/>
    </location>
</feature>
<evidence type="ECO:0000313" key="3">
    <source>
        <dbReference type="Proteomes" id="UP001151760"/>
    </source>
</evidence>
<dbReference type="Proteomes" id="UP001151760">
    <property type="component" value="Unassembled WGS sequence"/>
</dbReference>
<reference evidence="2" key="1">
    <citation type="journal article" date="2022" name="Int. J. Mol. Sci.">
        <title>Draft Genome of Tanacetum Coccineum: Genomic Comparison of Closely Related Tanacetum-Family Plants.</title>
        <authorList>
            <person name="Yamashiro T."/>
            <person name="Shiraishi A."/>
            <person name="Nakayama K."/>
            <person name="Satake H."/>
        </authorList>
    </citation>
    <scope>NUCLEOTIDE SEQUENCE</scope>
</reference>
<gene>
    <name evidence="2" type="ORF">Tco_1054412</name>
</gene>
<name>A0ABQ5GY85_9ASTR</name>
<protein>
    <submittedName>
        <fullName evidence="2">Uncharacterized protein</fullName>
    </submittedName>
</protein>
<dbReference type="EMBL" id="BQNB010018956">
    <property type="protein sequence ID" value="GJT80070.1"/>
    <property type="molecule type" value="Genomic_DNA"/>
</dbReference>
<reference evidence="2" key="2">
    <citation type="submission" date="2022-01" db="EMBL/GenBank/DDBJ databases">
        <authorList>
            <person name="Yamashiro T."/>
            <person name="Shiraishi A."/>
            <person name="Satake H."/>
            <person name="Nakayama K."/>
        </authorList>
    </citation>
    <scope>NUCLEOTIDE SEQUENCE</scope>
</reference>